<dbReference type="STRING" id="3076.A0A2P6TWV7"/>
<evidence type="ECO:0000313" key="4">
    <source>
        <dbReference type="Proteomes" id="UP000239899"/>
    </source>
</evidence>
<feature type="domain" description="RNase III" evidence="2">
    <location>
        <begin position="11"/>
        <end position="138"/>
    </location>
</feature>
<keyword evidence="1" id="KW-0378">Hydrolase</keyword>
<evidence type="ECO:0000256" key="1">
    <source>
        <dbReference type="ARBA" id="ARBA00022801"/>
    </source>
</evidence>
<dbReference type="PROSITE" id="PS50142">
    <property type="entry name" value="RNASE_3_2"/>
    <property type="match status" value="1"/>
</dbReference>
<dbReference type="AlphaFoldDB" id="A0A2P6TWV7"/>
<dbReference type="SUPFAM" id="SSF69065">
    <property type="entry name" value="RNase III domain-like"/>
    <property type="match status" value="1"/>
</dbReference>
<dbReference type="SMART" id="SM00535">
    <property type="entry name" value="RIBOc"/>
    <property type="match status" value="1"/>
</dbReference>
<reference evidence="3 4" key="1">
    <citation type="journal article" date="2018" name="Plant J.">
        <title>Genome sequences of Chlorella sorokiniana UTEX 1602 and Micractinium conductrix SAG 241.80: implications to maltose excretion by a green alga.</title>
        <authorList>
            <person name="Arriola M.B."/>
            <person name="Velmurugan N."/>
            <person name="Zhang Y."/>
            <person name="Plunkett M.H."/>
            <person name="Hondzo H."/>
            <person name="Barney B.M."/>
        </authorList>
    </citation>
    <scope>NUCLEOTIDE SEQUENCE [LARGE SCALE GENOMIC DNA]</scope>
    <source>
        <strain evidence="4">UTEX 1602</strain>
    </source>
</reference>
<dbReference type="GO" id="GO:0006396">
    <property type="term" value="P:RNA processing"/>
    <property type="evidence" value="ECO:0007669"/>
    <property type="project" value="InterPro"/>
</dbReference>
<evidence type="ECO:0000259" key="2">
    <source>
        <dbReference type="PROSITE" id="PS50142"/>
    </source>
</evidence>
<proteinExistence type="predicted"/>
<sequence>MLYAPPSDGQLAQLEAALGYQFADRRLLHEALLHPSYFQGGQPNNYRLAWLGDAVLTMVASSELFEERGGLPTHTPKGELHSRRERAKTNAACASFALELSLDELLVVGRAYFSQAPSDRMLAEAFEAVLGAVWEDSHHSFDAVSAIYQRVAGH</sequence>
<dbReference type="GO" id="GO:0004525">
    <property type="term" value="F:ribonuclease III activity"/>
    <property type="evidence" value="ECO:0007669"/>
    <property type="project" value="InterPro"/>
</dbReference>
<dbReference type="EMBL" id="LHPG02000005">
    <property type="protein sequence ID" value="PRW58548.1"/>
    <property type="molecule type" value="Genomic_DNA"/>
</dbReference>
<comment type="caution">
    <text evidence="3">The sequence shown here is derived from an EMBL/GenBank/DDBJ whole genome shotgun (WGS) entry which is preliminary data.</text>
</comment>
<dbReference type="PANTHER" id="PTHR14950">
    <property type="entry name" value="DICER-RELATED"/>
    <property type="match status" value="1"/>
</dbReference>
<dbReference type="CDD" id="cd00593">
    <property type="entry name" value="RIBOc"/>
    <property type="match status" value="1"/>
</dbReference>
<accession>A0A2P6TWV7</accession>
<dbReference type="Proteomes" id="UP000239899">
    <property type="component" value="Unassembled WGS sequence"/>
</dbReference>
<name>A0A2P6TWV7_CHLSO</name>
<protein>
    <submittedName>
        <fullName evidence="3">Ribonuclease III</fullName>
    </submittedName>
</protein>
<dbReference type="OrthoDB" id="416741at2759"/>
<evidence type="ECO:0000313" key="3">
    <source>
        <dbReference type="EMBL" id="PRW58548.1"/>
    </source>
</evidence>
<gene>
    <name evidence="3" type="ORF">C2E21_3166</name>
</gene>
<dbReference type="InterPro" id="IPR000999">
    <property type="entry name" value="RNase_III_dom"/>
</dbReference>
<dbReference type="Gene3D" id="1.10.1520.10">
    <property type="entry name" value="Ribonuclease III domain"/>
    <property type="match status" value="1"/>
</dbReference>
<dbReference type="InterPro" id="IPR036389">
    <property type="entry name" value="RNase_III_sf"/>
</dbReference>
<organism evidence="3 4">
    <name type="scientific">Chlorella sorokiniana</name>
    <name type="common">Freshwater green alga</name>
    <dbReference type="NCBI Taxonomy" id="3076"/>
    <lineage>
        <taxon>Eukaryota</taxon>
        <taxon>Viridiplantae</taxon>
        <taxon>Chlorophyta</taxon>
        <taxon>core chlorophytes</taxon>
        <taxon>Trebouxiophyceae</taxon>
        <taxon>Chlorellales</taxon>
        <taxon>Chlorellaceae</taxon>
        <taxon>Chlorella clade</taxon>
        <taxon>Chlorella</taxon>
    </lineage>
</organism>
<keyword evidence="4" id="KW-1185">Reference proteome</keyword>
<dbReference type="Pfam" id="PF14622">
    <property type="entry name" value="Ribonucleas_3_3"/>
    <property type="match status" value="1"/>
</dbReference>